<keyword evidence="3" id="KW-1185">Reference proteome</keyword>
<dbReference type="AlphaFoldDB" id="A0AAI8VHQ5"/>
<proteinExistence type="predicted"/>
<gene>
    <name evidence="2" type="ORF">KHLLAP_LOCUS5067</name>
</gene>
<evidence type="ECO:0000256" key="1">
    <source>
        <dbReference type="SAM" id="MobiDB-lite"/>
    </source>
</evidence>
<sequence>MAANGRQDWANIELINVAKAADELKRAMQHASRAPHRPGVRPRGGLSVEDAKEELRTAIHEMNRNAINYWPTPHAVNSIVPRSDSAEAIMTRHRLRQVGDQCLAMLKGESTDKNLLGQRIKEFIRCILPRRPFLEWQPRENDDDSLGQDKVQEREITTTRGRSRLAETALRSYAEDTAEGMAAMASEELLGGDYDDDDDDDDEGEEQGGGNENENDDLHGSESAQTRNEQLAADIVANLIAQRHEEQVEGASDGNGWGFPTQQPSVANTGDDEADSMGGVEQT</sequence>
<dbReference type="EMBL" id="CAUWAG010000006">
    <property type="protein sequence ID" value="CAJ2504599.1"/>
    <property type="molecule type" value="Genomic_DNA"/>
</dbReference>
<organism evidence="2 3">
    <name type="scientific">Anthostomella pinea</name>
    <dbReference type="NCBI Taxonomy" id="933095"/>
    <lineage>
        <taxon>Eukaryota</taxon>
        <taxon>Fungi</taxon>
        <taxon>Dikarya</taxon>
        <taxon>Ascomycota</taxon>
        <taxon>Pezizomycotina</taxon>
        <taxon>Sordariomycetes</taxon>
        <taxon>Xylariomycetidae</taxon>
        <taxon>Xylariales</taxon>
        <taxon>Xylariaceae</taxon>
        <taxon>Anthostomella</taxon>
    </lineage>
</organism>
<feature type="region of interest" description="Disordered" evidence="1">
    <location>
        <begin position="190"/>
        <end position="231"/>
    </location>
</feature>
<evidence type="ECO:0000313" key="2">
    <source>
        <dbReference type="EMBL" id="CAJ2504599.1"/>
    </source>
</evidence>
<accession>A0AAI8VHQ5</accession>
<dbReference type="Proteomes" id="UP001295740">
    <property type="component" value="Unassembled WGS sequence"/>
</dbReference>
<feature type="compositionally biased region" description="Acidic residues" evidence="1">
    <location>
        <begin position="193"/>
        <end position="206"/>
    </location>
</feature>
<feature type="region of interest" description="Disordered" evidence="1">
    <location>
        <begin position="243"/>
        <end position="283"/>
    </location>
</feature>
<protein>
    <submittedName>
        <fullName evidence="2">Uu.00g119930.m01.CDS01</fullName>
    </submittedName>
</protein>
<comment type="caution">
    <text evidence="2">The sequence shown here is derived from an EMBL/GenBank/DDBJ whole genome shotgun (WGS) entry which is preliminary data.</text>
</comment>
<reference evidence="2" key="1">
    <citation type="submission" date="2023-10" db="EMBL/GenBank/DDBJ databases">
        <authorList>
            <person name="Hackl T."/>
        </authorList>
    </citation>
    <scope>NUCLEOTIDE SEQUENCE</scope>
</reference>
<evidence type="ECO:0000313" key="3">
    <source>
        <dbReference type="Proteomes" id="UP001295740"/>
    </source>
</evidence>
<feature type="region of interest" description="Disordered" evidence="1">
    <location>
        <begin position="137"/>
        <end position="163"/>
    </location>
</feature>
<name>A0AAI8VHQ5_9PEZI</name>